<accession>A0ABW5RJX2</accession>
<evidence type="ECO:0000313" key="1">
    <source>
        <dbReference type="EMBL" id="MFD2674985.1"/>
    </source>
</evidence>
<reference evidence="2" key="1">
    <citation type="journal article" date="2019" name="Int. J. Syst. Evol. Microbiol.">
        <title>The Global Catalogue of Microorganisms (GCM) 10K type strain sequencing project: providing services to taxonomists for standard genome sequencing and annotation.</title>
        <authorList>
            <consortium name="The Broad Institute Genomics Platform"/>
            <consortium name="The Broad Institute Genome Sequencing Center for Infectious Disease"/>
            <person name="Wu L."/>
            <person name="Ma J."/>
        </authorList>
    </citation>
    <scope>NUCLEOTIDE SEQUENCE [LARGE SCALE GENOMIC DNA]</scope>
    <source>
        <strain evidence="2">TISTR 1511</strain>
    </source>
</reference>
<evidence type="ECO:0000313" key="2">
    <source>
        <dbReference type="Proteomes" id="UP001597453"/>
    </source>
</evidence>
<name>A0ABW5RJX2_9MICO</name>
<proteinExistence type="predicted"/>
<sequence>MARQYTQTNQIPYLAANSLASDIQPASYELASRVDQLLEDVKRSHGAEAVAQLQTDVSNAASKADANAKSLSTLTTRVKSAEDRITALEGKGGSNAALMVCARTGAAKRTGDTSFTVIYQGYDWQTEQIAGGGITRKGSVFTVTPGIYLVTFKVALAKPVTGFAFNAIKVNGGQPQFATPMQGGVTTPSAPEAEIGLINLHAAVEMKSGGTIETVGAHNANDMPEFCTLTIARI</sequence>
<protein>
    <recommendedName>
        <fullName evidence="3">C1q domain-containing protein</fullName>
    </recommendedName>
</protein>
<gene>
    <name evidence="1" type="ORF">ACFSUQ_06715</name>
</gene>
<comment type="caution">
    <text evidence="1">The sequence shown here is derived from an EMBL/GenBank/DDBJ whole genome shotgun (WGS) entry which is preliminary data.</text>
</comment>
<dbReference type="RefSeq" id="WP_066057101.1">
    <property type="nucleotide sequence ID" value="NZ_JBHUNF010000004.1"/>
</dbReference>
<dbReference type="Proteomes" id="UP001597453">
    <property type="component" value="Unassembled WGS sequence"/>
</dbReference>
<keyword evidence="2" id="KW-1185">Reference proteome</keyword>
<dbReference type="Gene3D" id="1.20.5.340">
    <property type="match status" value="1"/>
</dbReference>
<dbReference type="EMBL" id="JBHUNF010000004">
    <property type="protein sequence ID" value="MFD2674985.1"/>
    <property type="molecule type" value="Genomic_DNA"/>
</dbReference>
<organism evidence="1 2">
    <name type="scientific">Gulosibacter bifidus</name>
    <dbReference type="NCBI Taxonomy" id="272239"/>
    <lineage>
        <taxon>Bacteria</taxon>
        <taxon>Bacillati</taxon>
        <taxon>Actinomycetota</taxon>
        <taxon>Actinomycetes</taxon>
        <taxon>Micrococcales</taxon>
        <taxon>Microbacteriaceae</taxon>
        <taxon>Gulosibacter</taxon>
    </lineage>
</organism>
<evidence type="ECO:0008006" key="3">
    <source>
        <dbReference type="Google" id="ProtNLM"/>
    </source>
</evidence>